<keyword evidence="1" id="KW-0240">DNA-directed RNA polymerase</keyword>
<keyword evidence="7" id="KW-0863">Zinc-finger</keyword>
<proteinExistence type="predicted"/>
<keyword evidence="4" id="KW-0548">Nucleotidyltransferase</keyword>
<dbReference type="AlphaFoldDB" id="A0A3E2NJD2"/>
<evidence type="ECO:0000313" key="11">
    <source>
        <dbReference type="EMBL" id="RFZ81031.1"/>
    </source>
</evidence>
<keyword evidence="2" id="KW-0639">Primosome</keyword>
<dbReference type="GO" id="GO:0008270">
    <property type="term" value="F:zinc ion binding"/>
    <property type="evidence" value="ECO:0007669"/>
    <property type="project" value="UniProtKB-KW"/>
</dbReference>
<dbReference type="Pfam" id="PF01807">
    <property type="entry name" value="Zn_ribbon_DnaG"/>
    <property type="match status" value="1"/>
</dbReference>
<dbReference type="GO" id="GO:0006269">
    <property type="term" value="P:DNA replication, synthesis of primer"/>
    <property type="evidence" value="ECO:0007669"/>
    <property type="project" value="UniProtKB-KW"/>
</dbReference>
<evidence type="ECO:0000256" key="7">
    <source>
        <dbReference type="ARBA" id="ARBA00022771"/>
    </source>
</evidence>
<dbReference type="GO" id="GO:0003899">
    <property type="term" value="F:DNA-directed RNA polymerase activity"/>
    <property type="evidence" value="ECO:0007669"/>
    <property type="project" value="InterPro"/>
</dbReference>
<dbReference type="InterPro" id="IPR006171">
    <property type="entry name" value="TOPRIM_dom"/>
</dbReference>
<protein>
    <submittedName>
        <fullName evidence="11">DNA primase</fullName>
    </submittedName>
</protein>
<name>A0A3E2NJD2_9SPHI</name>
<dbReference type="InterPro" id="IPR036977">
    <property type="entry name" value="DNA_primase_Znf_CHC2"/>
</dbReference>
<keyword evidence="9" id="KW-0804">Transcription</keyword>
<evidence type="ECO:0000256" key="5">
    <source>
        <dbReference type="ARBA" id="ARBA00022705"/>
    </source>
</evidence>
<dbReference type="EMBL" id="QWDE01000008">
    <property type="protein sequence ID" value="RFZ81031.1"/>
    <property type="molecule type" value="Genomic_DNA"/>
</dbReference>
<evidence type="ECO:0000256" key="9">
    <source>
        <dbReference type="ARBA" id="ARBA00023163"/>
    </source>
</evidence>
<gene>
    <name evidence="11" type="ORF">DYU05_20640</name>
</gene>
<dbReference type="GO" id="GO:0005737">
    <property type="term" value="C:cytoplasm"/>
    <property type="evidence" value="ECO:0007669"/>
    <property type="project" value="TreeGrafter"/>
</dbReference>
<dbReference type="SUPFAM" id="SSF57783">
    <property type="entry name" value="Zinc beta-ribbon"/>
    <property type="match status" value="1"/>
</dbReference>
<reference evidence="11 12" key="1">
    <citation type="submission" date="2018-08" db="EMBL/GenBank/DDBJ databases">
        <title>Mucilaginibacter terrae sp. nov., isolated from manganese diggings.</title>
        <authorList>
            <person name="Huang Y."/>
            <person name="Zhou Z."/>
        </authorList>
    </citation>
    <scope>NUCLEOTIDE SEQUENCE [LARGE SCALE GENOMIC DNA]</scope>
    <source>
        <strain evidence="11 12">ZH6</strain>
    </source>
</reference>
<dbReference type="PANTHER" id="PTHR30313">
    <property type="entry name" value="DNA PRIMASE"/>
    <property type="match status" value="1"/>
</dbReference>
<keyword evidence="6" id="KW-0479">Metal-binding</keyword>
<keyword evidence="5" id="KW-0235">DNA replication</keyword>
<evidence type="ECO:0000256" key="4">
    <source>
        <dbReference type="ARBA" id="ARBA00022695"/>
    </source>
</evidence>
<organism evidence="11 12">
    <name type="scientific">Mucilaginibacter terrenus</name>
    <dbReference type="NCBI Taxonomy" id="2482727"/>
    <lineage>
        <taxon>Bacteria</taxon>
        <taxon>Pseudomonadati</taxon>
        <taxon>Bacteroidota</taxon>
        <taxon>Sphingobacteriia</taxon>
        <taxon>Sphingobacteriales</taxon>
        <taxon>Sphingobacteriaceae</taxon>
        <taxon>Mucilaginibacter</taxon>
    </lineage>
</organism>
<evidence type="ECO:0000256" key="6">
    <source>
        <dbReference type="ARBA" id="ARBA00022723"/>
    </source>
</evidence>
<dbReference type="GO" id="GO:0003677">
    <property type="term" value="F:DNA binding"/>
    <property type="evidence" value="ECO:0007669"/>
    <property type="project" value="InterPro"/>
</dbReference>
<keyword evidence="12" id="KW-1185">Reference proteome</keyword>
<dbReference type="PANTHER" id="PTHR30313:SF2">
    <property type="entry name" value="DNA PRIMASE"/>
    <property type="match status" value="1"/>
</dbReference>
<dbReference type="RefSeq" id="WP_117385070.1">
    <property type="nucleotide sequence ID" value="NZ_QWDE01000008.1"/>
</dbReference>
<dbReference type="InterPro" id="IPR002694">
    <property type="entry name" value="Znf_CHC2"/>
</dbReference>
<feature type="domain" description="Toprim" evidence="10">
    <location>
        <begin position="198"/>
        <end position="279"/>
    </location>
</feature>
<evidence type="ECO:0000259" key="10">
    <source>
        <dbReference type="PROSITE" id="PS50880"/>
    </source>
</evidence>
<evidence type="ECO:0000256" key="2">
    <source>
        <dbReference type="ARBA" id="ARBA00022515"/>
    </source>
</evidence>
<dbReference type="SUPFAM" id="SSF56731">
    <property type="entry name" value="DNA primase core"/>
    <property type="match status" value="1"/>
</dbReference>
<evidence type="ECO:0000256" key="1">
    <source>
        <dbReference type="ARBA" id="ARBA00022478"/>
    </source>
</evidence>
<accession>A0A3E2NJD2</accession>
<dbReference type="GO" id="GO:0000428">
    <property type="term" value="C:DNA-directed RNA polymerase complex"/>
    <property type="evidence" value="ECO:0007669"/>
    <property type="project" value="UniProtKB-KW"/>
</dbReference>
<dbReference type="Proteomes" id="UP000260823">
    <property type="component" value="Unassembled WGS sequence"/>
</dbReference>
<keyword evidence="3" id="KW-0808">Transferase</keyword>
<dbReference type="PROSITE" id="PS50880">
    <property type="entry name" value="TOPRIM"/>
    <property type="match status" value="1"/>
</dbReference>
<dbReference type="InterPro" id="IPR050219">
    <property type="entry name" value="DnaG_primase"/>
</dbReference>
<keyword evidence="8" id="KW-0862">Zinc</keyword>
<evidence type="ECO:0000256" key="8">
    <source>
        <dbReference type="ARBA" id="ARBA00022833"/>
    </source>
</evidence>
<dbReference type="OrthoDB" id="8536512at2"/>
<comment type="caution">
    <text evidence="11">The sequence shown here is derived from an EMBL/GenBank/DDBJ whole genome shotgun (WGS) entry which is preliminary data.</text>
</comment>
<evidence type="ECO:0000313" key="12">
    <source>
        <dbReference type="Proteomes" id="UP000260823"/>
    </source>
</evidence>
<dbReference type="GO" id="GO:1990077">
    <property type="term" value="C:primosome complex"/>
    <property type="evidence" value="ECO:0007669"/>
    <property type="project" value="UniProtKB-KW"/>
</dbReference>
<sequence>MRTLSCGEARQIPIIEYLAKCGYQPQFIRGNNYWYLSPLHEESHASFKVNTRLNAWFDFGIGEGGNMIDLGIRLYKCSVKDFLPLLSSGYTHLSPDAKMIITFTPGPKSPAAKENHIEILDVTELQTPAMVAYIKKRSISQPLAKAYCKEVRFAIAGKNYNAIGFANRSGGYELRNDWFKGSSSPKDITILKNHNGTQAVCIIEGFMDFLSLLQLKQLRRPETDVIILNSVALIGRSIEILKSYKDVFLFLNNDKAGQTAAEKLRQAGINGIDTSEFYKGYNDVNEYLSAQQRGALQAQIRGEAPEERGLGIGR</sequence>
<dbReference type="Gene3D" id="3.90.580.10">
    <property type="entry name" value="Zinc finger, CHC2-type domain"/>
    <property type="match status" value="1"/>
</dbReference>
<dbReference type="Pfam" id="PF13155">
    <property type="entry name" value="Toprim_2"/>
    <property type="match status" value="1"/>
</dbReference>
<evidence type="ECO:0000256" key="3">
    <source>
        <dbReference type="ARBA" id="ARBA00022679"/>
    </source>
</evidence>
<dbReference type="Gene3D" id="3.40.1360.10">
    <property type="match status" value="1"/>
</dbReference>